<dbReference type="InterPro" id="IPR005123">
    <property type="entry name" value="Oxoglu/Fe-dep_dioxygenase_dom"/>
</dbReference>
<keyword evidence="4" id="KW-1185">Reference proteome</keyword>
<evidence type="ECO:0000259" key="2">
    <source>
        <dbReference type="PROSITE" id="PS51471"/>
    </source>
</evidence>
<feature type="region of interest" description="Disordered" evidence="1">
    <location>
        <begin position="456"/>
        <end position="478"/>
    </location>
</feature>
<accession>A0A5C3KX78</accession>
<dbReference type="OrthoDB" id="124582at2759"/>
<evidence type="ECO:0000313" key="4">
    <source>
        <dbReference type="Proteomes" id="UP000307440"/>
    </source>
</evidence>
<proteinExistence type="predicted"/>
<dbReference type="Pfam" id="PF13640">
    <property type="entry name" value="2OG-FeII_Oxy_3"/>
    <property type="match status" value="1"/>
</dbReference>
<dbReference type="PROSITE" id="PS51471">
    <property type="entry name" value="FE2OG_OXY"/>
    <property type="match status" value="1"/>
</dbReference>
<dbReference type="Proteomes" id="UP000307440">
    <property type="component" value="Unassembled WGS sequence"/>
</dbReference>
<feature type="domain" description="Fe2OG dioxygenase" evidence="2">
    <location>
        <begin position="182"/>
        <end position="280"/>
    </location>
</feature>
<dbReference type="PANTHER" id="PTHR33099">
    <property type="entry name" value="FE2OG DIOXYGENASE DOMAIN-CONTAINING PROTEIN"/>
    <property type="match status" value="1"/>
</dbReference>
<name>A0A5C3KX78_COPMA</name>
<gene>
    <name evidence="3" type="ORF">FA15DRAFT_739317</name>
</gene>
<evidence type="ECO:0000256" key="1">
    <source>
        <dbReference type="SAM" id="MobiDB-lite"/>
    </source>
</evidence>
<protein>
    <recommendedName>
        <fullName evidence="2">Fe2OG dioxygenase domain-containing protein</fullName>
    </recommendedName>
</protein>
<dbReference type="AlphaFoldDB" id="A0A5C3KX78"/>
<dbReference type="InterPro" id="IPR044862">
    <property type="entry name" value="Pro_4_hyd_alph_FE2OG_OXY"/>
</dbReference>
<dbReference type="EMBL" id="ML210193">
    <property type="protein sequence ID" value="TFK24875.1"/>
    <property type="molecule type" value="Genomic_DNA"/>
</dbReference>
<dbReference type="PANTHER" id="PTHR33099:SF7">
    <property type="entry name" value="MYND-TYPE DOMAIN-CONTAINING PROTEIN"/>
    <property type="match status" value="1"/>
</dbReference>
<reference evidence="3 4" key="1">
    <citation type="journal article" date="2019" name="Nat. Ecol. Evol.">
        <title>Megaphylogeny resolves global patterns of mushroom evolution.</title>
        <authorList>
            <person name="Varga T."/>
            <person name="Krizsan K."/>
            <person name="Foldi C."/>
            <person name="Dima B."/>
            <person name="Sanchez-Garcia M."/>
            <person name="Sanchez-Ramirez S."/>
            <person name="Szollosi G.J."/>
            <person name="Szarkandi J.G."/>
            <person name="Papp V."/>
            <person name="Albert L."/>
            <person name="Andreopoulos W."/>
            <person name="Angelini C."/>
            <person name="Antonin V."/>
            <person name="Barry K.W."/>
            <person name="Bougher N.L."/>
            <person name="Buchanan P."/>
            <person name="Buyck B."/>
            <person name="Bense V."/>
            <person name="Catcheside P."/>
            <person name="Chovatia M."/>
            <person name="Cooper J."/>
            <person name="Damon W."/>
            <person name="Desjardin D."/>
            <person name="Finy P."/>
            <person name="Geml J."/>
            <person name="Haridas S."/>
            <person name="Hughes K."/>
            <person name="Justo A."/>
            <person name="Karasinski D."/>
            <person name="Kautmanova I."/>
            <person name="Kiss B."/>
            <person name="Kocsube S."/>
            <person name="Kotiranta H."/>
            <person name="LaButti K.M."/>
            <person name="Lechner B.E."/>
            <person name="Liimatainen K."/>
            <person name="Lipzen A."/>
            <person name="Lukacs Z."/>
            <person name="Mihaltcheva S."/>
            <person name="Morgado L.N."/>
            <person name="Niskanen T."/>
            <person name="Noordeloos M.E."/>
            <person name="Ohm R.A."/>
            <person name="Ortiz-Santana B."/>
            <person name="Ovrebo C."/>
            <person name="Racz N."/>
            <person name="Riley R."/>
            <person name="Savchenko A."/>
            <person name="Shiryaev A."/>
            <person name="Soop K."/>
            <person name="Spirin V."/>
            <person name="Szebenyi C."/>
            <person name="Tomsovsky M."/>
            <person name="Tulloss R.E."/>
            <person name="Uehling J."/>
            <person name="Grigoriev I.V."/>
            <person name="Vagvolgyi C."/>
            <person name="Papp T."/>
            <person name="Martin F.M."/>
            <person name="Miettinen O."/>
            <person name="Hibbett D.S."/>
            <person name="Nagy L.G."/>
        </authorList>
    </citation>
    <scope>NUCLEOTIDE SEQUENCE [LARGE SCALE GENOMIC DNA]</scope>
    <source>
        <strain evidence="3 4">CBS 121175</strain>
    </source>
</reference>
<sequence>MADGTSSPRSSNPTSESVVDNSSSQANQASDSVVSSAVSKKSATIDLGDDLSSALGDDFDFMGKFYYARTYPTLEVEDPLRDFEVSYIGEGFQGKNKEKYIRLPITTTQAKWLVDMASRAGFGKGQEKVFDPSVRDTWEISGSDIMIKGRRYNGGDCDWNAHLRRTVLKDVCKGLGVMLTETSPRLQLSKLLIYEPGGHFLPHRDTQKADGMFASVVLVLPCEHTGGQVHVTHAGSTEIIDIASRTGRVPSVLAWYTDVLHEVKPVTSGYRIALAYNLIYTMPNGPAPVFKTPNPLTDDLKTERLRNVLERWSKDEYPPGGVQPFFAYVLNHDYSPRELVSGVQCMKGSDAHKVALLRPIAEQLGFELALANLTYKRNGESDDNYRLEDANDELIAEIQAADDYSSDDEYETWEDEGRLLKKWDGPVSIINIEKESYSLSRIVDLHGNYLLREQQTQTDAAHEDRKPQSPGYLELENGEDVILPRGALQDSLPDEAESKHEGFWGNEPGDVTHWYSRSVLIIYRKRDEANFISTLESEPHEEEENNSGYPYY</sequence>
<evidence type="ECO:0000313" key="3">
    <source>
        <dbReference type="EMBL" id="TFK24875.1"/>
    </source>
</evidence>
<dbReference type="Gene3D" id="2.60.120.620">
    <property type="entry name" value="q2cbj1_9rhob like domain"/>
    <property type="match status" value="1"/>
</dbReference>
<feature type="region of interest" description="Disordered" evidence="1">
    <location>
        <begin position="1"/>
        <end position="33"/>
    </location>
</feature>
<organism evidence="3 4">
    <name type="scientific">Coprinopsis marcescibilis</name>
    <name type="common">Agaric fungus</name>
    <name type="synonym">Psathyrella marcescibilis</name>
    <dbReference type="NCBI Taxonomy" id="230819"/>
    <lineage>
        <taxon>Eukaryota</taxon>
        <taxon>Fungi</taxon>
        <taxon>Dikarya</taxon>
        <taxon>Basidiomycota</taxon>
        <taxon>Agaricomycotina</taxon>
        <taxon>Agaricomycetes</taxon>
        <taxon>Agaricomycetidae</taxon>
        <taxon>Agaricales</taxon>
        <taxon>Agaricineae</taxon>
        <taxon>Psathyrellaceae</taxon>
        <taxon>Coprinopsis</taxon>
    </lineage>
</organism>